<reference evidence="1 2" key="1">
    <citation type="submission" date="2023-07" db="EMBL/GenBank/DDBJ databases">
        <title>Sequencing the genomes of 1000 actinobacteria strains.</title>
        <authorList>
            <person name="Klenk H.-P."/>
        </authorList>
    </citation>
    <scope>NUCLEOTIDE SEQUENCE [LARGE SCALE GENOMIC DNA]</scope>
    <source>
        <strain evidence="1 2">DSM 40229</strain>
    </source>
</reference>
<protein>
    <recommendedName>
        <fullName evidence="3">Calcium-binding protein</fullName>
    </recommendedName>
</protein>
<comment type="caution">
    <text evidence="1">The sequence shown here is derived from an EMBL/GenBank/DDBJ whole genome shotgun (WGS) entry which is preliminary data.</text>
</comment>
<dbReference type="Pfam" id="PF07676">
    <property type="entry name" value="PD40"/>
    <property type="match status" value="1"/>
</dbReference>
<dbReference type="Gene3D" id="2.120.10.30">
    <property type="entry name" value="TolB, C-terminal domain"/>
    <property type="match status" value="1"/>
</dbReference>
<dbReference type="EMBL" id="JAURUD010000001">
    <property type="protein sequence ID" value="MDP9686316.1"/>
    <property type="molecule type" value="Genomic_DNA"/>
</dbReference>
<evidence type="ECO:0000313" key="1">
    <source>
        <dbReference type="EMBL" id="MDP9686316.1"/>
    </source>
</evidence>
<evidence type="ECO:0008006" key="3">
    <source>
        <dbReference type="Google" id="ProtNLM"/>
    </source>
</evidence>
<dbReference type="InterPro" id="IPR011659">
    <property type="entry name" value="WD40"/>
</dbReference>
<sequence>MFSRDGSTVAFTSGAAGLTADGPANPAGDVLVHSLRTGTTVKASFGLDGLSGNGWSGSRAASLSADGRHVAFQSFSSNLVAQPLNGAYQVFVRDLRLNTARVVTSTATGGGGGYAGAVSASGRQVVFYSWATDLVPGWADGGDPQICLRRI</sequence>
<dbReference type="GeneID" id="91555801"/>
<dbReference type="RefSeq" id="WP_189424353.1">
    <property type="nucleotide sequence ID" value="NZ_BMSM01000036.1"/>
</dbReference>
<gene>
    <name evidence="1" type="ORF">J2S47_006818</name>
</gene>
<organism evidence="1 2">
    <name type="scientific">Streptomyces griseoviridis</name>
    <dbReference type="NCBI Taxonomy" id="45398"/>
    <lineage>
        <taxon>Bacteria</taxon>
        <taxon>Bacillati</taxon>
        <taxon>Actinomycetota</taxon>
        <taxon>Actinomycetes</taxon>
        <taxon>Kitasatosporales</taxon>
        <taxon>Streptomycetaceae</taxon>
        <taxon>Streptomyces</taxon>
    </lineage>
</organism>
<accession>A0ABT9LRZ6</accession>
<dbReference type="SUPFAM" id="SSF82171">
    <property type="entry name" value="DPP6 N-terminal domain-like"/>
    <property type="match status" value="1"/>
</dbReference>
<keyword evidence="2" id="KW-1185">Reference proteome</keyword>
<proteinExistence type="predicted"/>
<evidence type="ECO:0000313" key="2">
    <source>
        <dbReference type="Proteomes" id="UP001231675"/>
    </source>
</evidence>
<name>A0ABT9LRZ6_STRGD</name>
<dbReference type="Proteomes" id="UP001231675">
    <property type="component" value="Unassembled WGS sequence"/>
</dbReference>
<dbReference type="InterPro" id="IPR011042">
    <property type="entry name" value="6-blade_b-propeller_TolB-like"/>
</dbReference>